<reference evidence="7 8" key="1">
    <citation type="submission" date="2025-08" db="UniProtKB">
        <authorList>
            <consortium name="RefSeq"/>
        </authorList>
    </citation>
    <scope>IDENTIFICATION</scope>
</reference>
<dbReference type="SUPFAM" id="SSF55895">
    <property type="entry name" value="Ribonuclease Rh-like"/>
    <property type="match status" value="1"/>
</dbReference>
<sequence>MWRIKCILSVSLIAVSLHLYIPTISARDVSFDSFVFSQQWLPTFCMHATEEVRIACKIPDMVKNWVIHGIWPESSKKPDPPAFCNSSWHFNESDIKSIEDELKIRWPNVFTSTGRTSFWKHEWEKHGTCAVDKPYIFNEKSYFEMGIKLNKQYNLRHIYERSGIIAVNYTSYKCEDFRNVIKKNWNVESIITCVHSKEHRQYILQTEICFDKSFKPIDCKRDQKCLQCSQKENIWYPPLENTATPDTCSNQQIENNFFTVGKRTPCKSFMGVCTYKNDNSGTSNGVSSRGYC</sequence>
<evidence type="ECO:0000256" key="4">
    <source>
        <dbReference type="RuleBase" id="RU004328"/>
    </source>
</evidence>
<dbReference type="Pfam" id="PF00445">
    <property type="entry name" value="Ribonuclease_T2"/>
    <property type="match status" value="1"/>
</dbReference>
<dbReference type="GO" id="GO:0005576">
    <property type="term" value="C:extracellular region"/>
    <property type="evidence" value="ECO:0007669"/>
    <property type="project" value="TreeGrafter"/>
</dbReference>
<feature type="active site" evidence="3">
    <location>
        <position position="126"/>
    </location>
</feature>
<dbReference type="InterPro" id="IPR033697">
    <property type="entry name" value="Ribonuclease_T2_eukaryotic"/>
</dbReference>
<dbReference type="PANTHER" id="PTHR11240">
    <property type="entry name" value="RIBONUCLEASE T2"/>
    <property type="match status" value="1"/>
</dbReference>
<feature type="active site" evidence="3">
    <location>
        <position position="68"/>
    </location>
</feature>
<gene>
    <name evidence="7 8" type="primary">LOC115217081</name>
</gene>
<accession>A0A7E6F719</accession>
<dbReference type="RefSeq" id="XP_036363288.1">
    <property type="nucleotide sequence ID" value="XM_036507395.1"/>
</dbReference>
<dbReference type="GO" id="GO:0006401">
    <property type="term" value="P:RNA catabolic process"/>
    <property type="evidence" value="ECO:0007669"/>
    <property type="project" value="TreeGrafter"/>
</dbReference>
<feature type="signal peptide" evidence="5">
    <location>
        <begin position="1"/>
        <end position="26"/>
    </location>
</feature>
<feature type="chain" id="PRO_5045019844" evidence="5">
    <location>
        <begin position="27"/>
        <end position="292"/>
    </location>
</feature>
<dbReference type="AlphaFoldDB" id="A0A7E6F719"/>
<dbReference type="PROSITE" id="PS00531">
    <property type="entry name" value="RNASE_T2_2"/>
    <property type="match status" value="1"/>
</dbReference>
<feature type="active site" evidence="3">
    <location>
        <position position="122"/>
    </location>
</feature>
<protein>
    <submittedName>
        <fullName evidence="7 8">Ribonuclease Oy isoform X1</fullName>
    </submittedName>
</protein>
<evidence type="ECO:0000256" key="5">
    <source>
        <dbReference type="SAM" id="SignalP"/>
    </source>
</evidence>
<dbReference type="InterPro" id="IPR001568">
    <property type="entry name" value="RNase_T2-like"/>
</dbReference>
<evidence type="ECO:0000256" key="1">
    <source>
        <dbReference type="ARBA" id="ARBA00007469"/>
    </source>
</evidence>
<evidence type="ECO:0000256" key="3">
    <source>
        <dbReference type="PIRSR" id="PIRSR633697-1"/>
    </source>
</evidence>
<dbReference type="GO" id="GO:0033897">
    <property type="term" value="F:ribonuclease T2 activity"/>
    <property type="evidence" value="ECO:0007669"/>
    <property type="project" value="InterPro"/>
</dbReference>
<comment type="similarity">
    <text evidence="1 4">Belongs to the RNase T2 family.</text>
</comment>
<name>A0A7E6F719_9MOLL</name>
<keyword evidence="5" id="KW-0732">Signal</keyword>
<dbReference type="Gene3D" id="3.90.730.10">
    <property type="entry name" value="Ribonuclease T2-like"/>
    <property type="match status" value="1"/>
</dbReference>
<dbReference type="Proteomes" id="UP000515154">
    <property type="component" value="Linkage group LG11"/>
</dbReference>
<dbReference type="RefSeq" id="XP_036363289.1">
    <property type="nucleotide sequence ID" value="XM_036507396.1"/>
</dbReference>
<evidence type="ECO:0000313" key="8">
    <source>
        <dbReference type="RefSeq" id="XP_036363289.1"/>
    </source>
</evidence>
<dbReference type="InterPro" id="IPR036430">
    <property type="entry name" value="RNase_T2-like_sf"/>
</dbReference>
<dbReference type="PANTHER" id="PTHR11240:SF22">
    <property type="entry name" value="RIBONUCLEASE T2"/>
    <property type="match status" value="1"/>
</dbReference>
<dbReference type="KEGG" id="osn:115217081"/>
<organism evidence="6 7">
    <name type="scientific">Octopus sinensis</name>
    <name type="common">East Asian common octopus</name>
    <dbReference type="NCBI Taxonomy" id="2607531"/>
    <lineage>
        <taxon>Eukaryota</taxon>
        <taxon>Metazoa</taxon>
        <taxon>Spiralia</taxon>
        <taxon>Lophotrochozoa</taxon>
        <taxon>Mollusca</taxon>
        <taxon>Cephalopoda</taxon>
        <taxon>Coleoidea</taxon>
        <taxon>Octopodiformes</taxon>
        <taxon>Octopoda</taxon>
        <taxon>Incirrata</taxon>
        <taxon>Octopodidae</taxon>
        <taxon>Octopus</taxon>
    </lineage>
</organism>
<dbReference type="GO" id="GO:0003723">
    <property type="term" value="F:RNA binding"/>
    <property type="evidence" value="ECO:0007669"/>
    <property type="project" value="InterPro"/>
</dbReference>
<evidence type="ECO:0000313" key="6">
    <source>
        <dbReference type="Proteomes" id="UP000515154"/>
    </source>
</evidence>
<evidence type="ECO:0000313" key="7">
    <source>
        <dbReference type="RefSeq" id="XP_036363288.1"/>
    </source>
</evidence>
<dbReference type="InterPro" id="IPR033130">
    <property type="entry name" value="RNase_T2_His_AS_2"/>
</dbReference>
<evidence type="ECO:0000256" key="2">
    <source>
        <dbReference type="ARBA" id="ARBA00023157"/>
    </source>
</evidence>
<dbReference type="CDD" id="cd01061">
    <property type="entry name" value="RNase_T2_euk"/>
    <property type="match status" value="1"/>
</dbReference>
<keyword evidence="2" id="KW-1015">Disulfide bond</keyword>
<proteinExistence type="inferred from homology"/>
<keyword evidence="6" id="KW-1185">Reference proteome</keyword>